<evidence type="ECO:0000313" key="2">
    <source>
        <dbReference type="Proteomes" id="UP001157006"/>
    </source>
</evidence>
<gene>
    <name evidence="1" type="ORF">VFH_III070520</name>
</gene>
<sequence length="137" mass="16078">MVDRLIDDNINSFSSNTYCRVHNDRRTSFWNSCWLVNQYLNEAYLDIFELAENPFGMMAENEAFFLWSSNIKLALRNLWDIKASTRILIFGWRLNINRLPTRDHLAKRGVVVSIISSLSNPHNTHLFCVLNQSNRNI</sequence>
<dbReference type="EMBL" id="OX451738">
    <property type="protein sequence ID" value="CAI8603088.1"/>
    <property type="molecule type" value="Genomic_DNA"/>
</dbReference>
<evidence type="ECO:0000313" key="1">
    <source>
        <dbReference type="EMBL" id="CAI8603088.1"/>
    </source>
</evidence>
<name>A0AAV1A1J9_VICFA</name>
<accession>A0AAV1A1J9</accession>
<protein>
    <submittedName>
        <fullName evidence="1">Uncharacterized protein</fullName>
    </submittedName>
</protein>
<dbReference type="Proteomes" id="UP001157006">
    <property type="component" value="Chromosome 3"/>
</dbReference>
<dbReference type="AlphaFoldDB" id="A0AAV1A1J9"/>
<reference evidence="1 2" key="1">
    <citation type="submission" date="2023-01" db="EMBL/GenBank/DDBJ databases">
        <authorList>
            <person name="Kreplak J."/>
        </authorList>
    </citation>
    <scope>NUCLEOTIDE SEQUENCE [LARGE SCALE GENOMIC DNA]</scope>
</reference>
<organism evidence="1 2">
    <name type="scientific">Vicia faba</name>
    <name type="common">Broad bean</name>
    <name type="synonym">Faba vulgaris</name>
    <dbReference type="NCBI Taxonomy" id="3906"/>
    <lineage>
        <taxon>Eukaryota</taxon>
        <taxon>Viridiplantae</taxon>
        <taxon>Streptophyta</taxon>
        <taxon>Embryophyta</taxon>
        <taxon>Tracheophyta</taxon>
        <taxon>Spermatophyta</taxon>
        <taxon>Magnoliopsida</taxon>
        <taxon>eudicotyledons</taxon>
        <taxon>Gunneridae</taxon>
        <taxon>Pentapetalae</taxon>
        <taxon>rosids</taxon>
        <taxon>fabids</taxon>
        <taxon>Fabales</taxon>
        <taxon>Fabaceae</taxon>
        <taxon>Papilionoideae</taxon>
        <taxon>50 kb inversion clade</taxon>
        <taxon>NPAAA clade</taxon>
        <taxon>Hologalegina</taxon>
        <taxon>IRL clade</taxon>
        <taxon>Fabeae</taxon>
        <taxon>Vicia</taxon>
    </lineage>
</organism>
<proteinExistence type="predicted"/>
<keyword evidence="2" id="KW-1185">Reference proteome</keyword>